<keyword evidence="6" id="KW-0472">Membrane</keyword>
<evidence type="ECO:0000313" key="9">
    <source>
        <dbReference type="Proteomes" id="UP000187651"/>
    </source>
</evidence>
<evidence type="ECO:0000256" key="1">
    <source>
        <dbReference type="ARBA" id="ARBA00022723"/>
    </source>
</evidence>
<feature type="transmembrane region" description="Helical" evidence="6">
    <location>
        <begin position="1910"/>
        <end position="1930"/>
    </location>
</feature>
<dbReference type="Pfam" id="PF01095">
    <property type="entry name" value="Pectinesterase"/>
    <property type="match status" value="1"/>
</dbReference>
<dbReference type="InterPro" id="IPR000070">
    <property type="entry name" value="Pectinesterase_cat"/>
</dbReference>
<evidence type="ECO:0000256" key="2">
    <source>
        <dbReference type="ARBA" id="ARBA00022801"/>
    </source>
</evidence>
<evidence type="ECO:0000256" key="4">
    <source>
        <dbReference type="ARBA" id="ARBA00023180"/>
    </source>
</evidence>
<feature type="domain" description="Fibronectin type-III" evidence="7">
    <location>
        <begin position="1168"/>
        <end position="1258"/>
    </location>
</feature>
<keyword evidence="6" id="KW-0812">Transmembrane</keyword>
<dbReference type="InterPro" id="IPR011050">
    <property type="entry name" value="Pectin_lyase_fold/virulence"/>
</dbReference>
<dbReference type="Gene3D" id="2.60.40.10">
    <property type="entry name" value="Immunoglobulins"/>
    <property type="match status" value="2"/>
</dbReference>
<dbReference type="GO" id="GO:0046872">
    <property type="term" value="F:metal ion binding"/>
    <property type="evidence" value="ECO:0007669"/>
    <property type="project" value="UniProtKB-KW"/>
</dbReference>
<gene>
    <name evidence="8" type="ORF">SAMN05216544_2329</name>
</gene>
<dbReference type="InterPro" id="IPR052063">
    <property type="entry name" value="Polysaccharide_Lyase_1"/>
</dbReference>
<feature type="region of interest" description="Disordered" evidence="5">
    <location>
        <begin position="825"/>
        <end position="852"/>
    </location>
</feature>
<reference evidence="9" key="1">
    <citation type="submission" date="2016-10" db="EMBL/GenBank/DDBJ databases">
        <authorList>
            <person name="Varghese N."/>
            <person name="Submissions S."/>
        </authorList>
    </citation>
    <scope>NUCLEOTIDE SEQUENCE [LARGE SCALE GENOMIC DNA]</scope>
    <source>
        <strain evidence="9">M83</strain>
    </source>
</reference>
<feature type="compositionally biased region" description="Low complexity" evidence="5">
    <location>
        <begin position="1825"/>
        <end position="1848"/>
    </location>
</feature>
<dbReference type="EMBL" id="FNHZ01000010">
    <property type="protein sequence ID" value="SDN28410.1"/>
    <property type="molecule type" value="Genomic_DNA"/>
</dbReference>
<dbReference type="Pfam" id="PF17957">
    <property type="entry name" value="Big_7"/>
    <property type="match status" value="1"/>
</dbReference>
<evidence type="ECO:0000256" key="5">
    <source>
        <dbReference type="SAM" id="MobiDB-lite"/>
    </source>
</evidence>
<keyword evidence="3" id="KW-0063">Aspartyl esterase</keyword>
<protein>
    <submittedName>
        <fullName evidence="8">Pectin methylesterase</fullName>
    </submittedName>
</protein>
<dbReference type="InterPro" id="IPR036116">
    <property type="entry name" value="FN3_sf"/>
</dbReference>
<dbReference type="InterPro" id="IPR013783">
    <property type="entry name" value="Ig-like_fold"/>
</dbReference>
<dbReference type="PROSITE" id="PS50853">
    <property type="entry name" value="FN3"/>
    <property type="match status" value="1"/>
</dbReference>
<dbReference type="Gene3D" id="2.60.120.200">
    <property type="match status" value="1"/>
</dbReference>
<accession>A0A1H0A4F5</accession>
<evidence type="ECO:0000259" key="7">
    <source>
        <dbReference type="PROSITE" id="PS50853"/>
    </source>
</evidence>
<keyword evidence="1" id="KW-0479">Metal-binding</keyword>
<dbReference type="InterPro" id="IPR003961">
    <property type="entry name" value="FN3_dom"/>
</dbReference>
<keyword evidence="6" id="KW-1133">Transmembrane helix</keyword>
<dbReference type="PANTHER" id="PTHR42970">
    <property type="entry name" value="PECTATE LYASE C-RELATED"/>
    <property type="match status" value="1"/>
</dbReference>
<keyword evidence="4" id="KW-0325">Glycoprotein</keyword>
<sequence length="1939" mass="206575">MRKLSLFKNGFLRSKRAFIRRASGLTMAAFLMASTALIPLEGLVYVKAETTTESASIVAFPGAEGGGMYASGGRGYNVYVVTNLEDYGLNETPIEGSLRYGIENSTEGCIIVFNVGGTINLKQTLSFRDKKNITIAGQTAPGDGITISGYETNISNSENLIIRFVRFRTGSENVYTAGDSMDALWGRDNKTFIIDHCSFSWNTDETLSTYRGADGTVQWCVISESLTVSGHSKGRHGYGGIFGGDNTVFQYNLIANHTSRNPRLGGGTMTDPTKVYSMATVQLSNNYLYNWGYYSCYGGGYTLTNYINNYFKTGPGTRDAARNTILNFGEKTKPGGVYYSGNVLEGNDSVTADNSKGFKLEGVTSGDKATVVVDTPYEKDAFNQITLRSAEESSSLILNQAGCTYPERDAIDARIVADVENGTGYYINTQDEVGGYCTEEATRDAAFDSDMDGIPDYWETAHGLDPNDASDSAKISDSGYANVELYFNSLVEGVTDINYVAPNPTVSIDLANNTQVDEGKPVTVTANATANNGGSISKVEFYNGDKLVATDTEAPYSYTFSELKDGTYSISVRAYDNEDNETQSDASKLHVNSTASSGDWLDAEVGNPALSGGSSLENGVLTVKGNGKVGREEGSVKNTENYDAADDDFHYTYQQVTGDAELVVKLDEETVVDCHTFTGLMFRESLADDAKQVALGFSMVKLSSATCWATHMSARKTTGGATPDLSETLDKASNAEKAGIGYVTDLNYRTGATVNGTWLKLVRKGDTFSGYASDDGENWTLVSEMEVDLPDTAYIGFAVDSGQVANDINNLVTAKFSNINLNLDLTEETEPTTGEDTPSETEKSESDNNYAPTVVDENNLLTKTASGSTMILKQSATKGNLAISGTTEDSNASYLLFPETTKNGKLEMDITIDGYSIFGNEGKRSGVFVGAFGSTLSSFTTLGLRGYDENTGSDSISGYWTKSTGSAGNGSPKFNVAVGDTYHVVVERTSAGYTLTFTDLTNPLEVTATGSTYSGSKKIKLSDLYTGEGNVGANSEVRFGIALCGANVSVKNMVYYDANGNVLYNQADYYKDAGTAPTITKVNTPVVNEDRTAITVSYEGEGLTGDGKYEVSVSSDGGHTYKTLGTTTDTSYTYSPSASGSYIFKVTGVMGETVSNTMVSPAVEYKKPLTSPTKLTASSGNASNSLSWVSVSSATGYKVYRKSVDEQDYTLLGTTSTTSYVDSSAVNETVYNYAVLAYDAENESNLSTAVTIMATAGHTGEYYFGDEAASLTVSAKSNDTITEGNTASFTIAADEAGSWEIKLNGDLTDTKKTAANQAITEEISLADGRNEVVAYFTSESGVKTYKTFNFVKLTNIDIVVDGSYTGVAGAEVEGIPTFATVGEAIASVNAANNESVVIFLKNGRYYEKLTVDTSYITLIGEDSEKTVLYYDVASGSTNASGKTYGTSGSASLTLNSGASHFTAENMTISNEFDYPNSKIDGKQAVALLNNADETTFTNVRFLGYQDTLYANGSSNAGRQYYNRCYIEGNVDFIFGRAIAAFYDCEIVSNGDGYLTAASTEGKNTIGYVFINCHILAKSGVKGVYLARPWGTNASVAYINCYLGSKIREVGYCDMSNNSYKNARFSEFGSYGQGFKVNTDRVQLSALQASKIDTVAEVLAADANQYSDGAWDAEAEYAAISASYVAEAAQEPTTPEEPTIPETPETPEEISYEMLSGDTITIVPGEEVVLRSAATVDKFVAVLVDGEEIDASYYTITSGSTIATISGDFTKTLAEGEHSIAIKSTDGTAVAKALVAAKPAEGETGSGEGETGAGEEPAVEPEKPVVEPTEPVVEPTEPATEPATEAATENTGDVAADEESVNRPSSVDKYIAELAANQAEVDKIIAANEAAAAVNADVSTEKIQSGDFANAFIYAVVMILSVFASLVMIIFGEGGKKKEN</sequence>
<dbReference type="PANTHER" id="PTHR42970:SF1">
    <property type="entry name" value="PECTATE LYASE C-RELATED"/>
    <property type="match status" value="1"/>
</dbReference>
<organism evidence="8 9">
    <name type="scientific">Lachnospira pectinoschiza</name>
    <dbReference type="NCBI Taxonomy" id="28052"/>
    <lineage>
        <taxon>Bacteria</taxon>
        <taxon>Bacillati</taxon>
        <taxon>Bacillota</taxon>
        <taxon>Clostridia</taxon>
        <taxon>Lachnospirales</taxon>
        <taxon>Lachnospiraceae</taxon>
        <taxon>Lachnospira</taxon>
    </lineage>
</organism>
<evidence type="ECO:0000256" key="6">
    <source>
        <dbReference type="SAM" id="Phobius"/>
    </source>
</evidence>
<keyword evidence="9" id="KW-1185">Reference proteome</keyword>
<evidence type="ECO:0000313" key="8">
    <source>
        <dbReference type="EMBL" id="SDN28410.1"/>
    </source>
</evidence>
<dbReference type="GO" id="GO:0042545">
    <property type="term" value="P:cell wall modification"/>
    <property type="evidence" value="ECO:0007669"/>
    <property type="project" value="InterPro"/>
</dbReference>
<feature type="region of interest" description="Disordered" evidence="5">
    <location>
        <begin position="1798"/>
        <end position="1862"/>
    </location>
</feature>
<dbReference type="RefSeq" id="WP_074522276.1">
    <property type="nucleotide sequence ID" value="NZ_FNHZ01000010.1"/>
</dbReference>
<dbReference type="Gene3D" id="2.160.20.10">
    <property type="entry name" value="Single-stranded right-handed beta-helix, Pectin lyase-like"/>
    <property type="match status" value="2"/>
</dbReference>
<dbReference type="Proteomes" id="UP000187651">
    <property type="component" value="Unassembled WGS sequence"/>
</dbReference>
<keyword evidence="2" id="KW-0378">Hydrolase</keyword>
<dbReference type="SUPFAM" id="SSF49265">
    <property type="entry name" value="Fibronectin type III"/>
    <property type="match status" value="1"/>
</dbReference>
<dbReference type="SUPFAM" id="SSF51126">
    <property type="entry name" value="Pectin lyase-like"/>
    <property type="match status" value="2"/>
</dbReference>
<name>A0A1H0A4F5_9FIRM</name>
<dbReference type="InterPro" id="IPR012334">
    <property type="entry name" value="Pectin_lyas_fold"/>
</dbReference>
<proteinExistence type="predicted"/>
<dbReference type="GO" id="GO:0030599">
    <property type="term" value="F:pectinesterase activity"/>
    <property type="evidence" value="ECO:0007669"/>
    <property type="project" value="InterPro"/>
</dbReference>
<evidence type="ECO:0000256" key="3">
    <source>
        <dbReference type="ARBA" id="ARBA00023085"/>
    </source>
</evidence>